<dbReference type="GO" id="GO:0005975">
    <property type="term" value="P:carbohydrate metabolic process"/>
    <property type="evidence" value="ECO:0007669"/>
    <property type="project" value="InterPro"/>
</dbReference>
<dbReference type="RefSeq" id="XP_030638338.1">
    <property type="nucleotide sequence ID" value="XM_030782478.1"/>
</dbReference>
<dbReference type="OrthoDB" id="1740265at2759"/>
<dbReference type="Gene3D" id="2.60.40.1180">
    <property type="entry name" value="Golgi alpha-mannosidase II"/>
    <property type="match status" value="1"/>
</dbReference>
<proteinExistence type="predicted"/>
<keyword evidence="4" id="KW-1185">Reference proteome</keyword>
<evidence type="ECO:0000313" key="4">
    <source>
        <dbReference type="Proteomes" id="UP000504632"/>
    </source>
</evidence>
<dbReference type="InterPro" id="IPR031984">
    <property type="entry name" value="SLC3A2_N"/>
</dbReference>
<evidence type="ECO:0000259" key="3">
    <source>
        <dbReference type="SMART" id="SM00642"/>
    </source>
</evidence>
<feature type="compositionally biased region" description="Polar residues" evidence="1">
    <location>
        <begin position="32"/>
        <end position="42"/>
    </location>
</feature>
<accession>A0A6J2W292</accession>
<dbReference type="GO" id="GO:1904273">
    <property type="term" value="P:L-alanine import across plasma membrane"/>
    <property type="evidence" value="ECO:0007669"/>
    <property type="project" value="TreeGrafter"/>
</dbReference>
<dbReference type="InterPro" id="IPR013780">
    <property type="entry name" value="Glyco_hydro_b"/>
</dbReference>
<dbReference type="CTD" id="399488"/>
<dbReference type="SMART" id="SM00642">
    <property type="entry name" value="Aamy"/>
    <property type="match status" value="1"/>
</dbReference>
<dbReference type="GO" id="GO:0015173">
    <property type="term" value="F:aromatic amino acid transmembrane transporter activity"/>
    <property type="evidence" value="ECO:0007669"/>
    <property type="project" value="TreeGrafter"/>
</dbReference>
<dbReference type="Pfam" id="PF16028">
    <property type="entry name" value="SLC3A2_N"/>
    <property type="match status" value="1"/>
</dbReference>
<keyword evidence="2" id="KW-1133">Transmembrane helix</keyword>
<dbReference type="GO" id="GO:0015190">
    <property type="term" value="F:L-leucine transmembrane transporter activity"/>
    <property type="evidence" value="ECO:0007669"/>
    <property type="project" value="TreeGrafter"/>
</dbReference>
<keyword evidence="2" id="KW-0472">Membrane</keyword>
<reference evidence="5" key="1">
    <citation type="submission" date="2025-08" db="UniProtKB">
        <authorList>
            <consortium name="RefSeq"/>
        </authorList>
    </citation>
    <scope>IDENTIFICATION</scope>
</reference>
<organism evidence="4 5">
    <name type="scientific">Chanos chanos</name>
    <name type="common">Milkfish</name>
    <name type="synonym">Mugil chanos</name>
    <dbReference type="NCBI Taxonomy" id="29144"/>
    <lineage>
        <taxon>Eukaryota</taxon>
        <taxon>Metazoa</taxon>
        <taxon>Chordata</taxon>
        <taxon>Craniata</taxon>
        <taxon>Vertebrata</taxon>
        <taxon>Euteleostomi</taxon>
        <taxon>Actinopterygii</taxon>
        <taxon>Neopterygii</taxon>
        <taxon>Teleostei</taxon>
        <taxon>Ostariophysi</taxon>
        <taxon>Gonorynchiformes</taxon>
        <taxon>Chanidae</taxon>
        <taxon>Chanos</taxon>
    </lineage>
</organism>
<dbReference type="FunCoup" id="A0A6J2W292">
    <property type="interactions" value="614"/>
</dbReference>
<protein>
    <submittedName>
        <fullName evidence="5">Solute carrier family 3 member 2b</fullName>
    </submittedName>
</protein>
<dbReference type="InParanoid" id="A0A6J2W292"/>
<feature type="domain" description="Glycosyl hydrolase family 13 catalytic" evidence="3">
    <location>
        <begin position="127"/>
        <end position="415"/>
    </location>
</feature>
<dbReference type="Gene3D" id="3.20.20.80">
    <property type="entry name" value="Glycosidases"/>
    <property type="match status" value="1"/>
</dbReference>
<dbReference type="PANTHER" id="PTHR46673:SF3">
    <property type="entry name" value="SOLUTE CARRIER FAMILY 3 (AMINO ACID TRANSPORTER HEAVY CHAIN), MEMBER 2A-RELATED"/>
    <property type="match status" value="1"/>
</dbReference>
<dbReference type="SUPFAM" id="SSF51445">
    <property type="entry name" value="(Trans)glycosidases"/>
    <property type="match status" value="1"/>
</dbReference>
<dbReference type="GO" id="GO:0016323">
    <property type="term" value="C:basolateral plasma membrane"/>
    <property type="evidence" value="ECO:0007669"/>
    <property type="project" value="TreeGrafter"/>
</dbReference>
<dbReference type="GeneID" id="115818957"/>
<dbReference type="GO" id="GO:1903801">
    <property type="term" value="P:L-leucine import across plasma membrane"/>
    <property type="evidence" value="ECO:0007669"/>
    <property type="project" value="TreeGrafter"/>
</dbReference>
<sequence>MSKDAEVDMKDVELNEVDQEKQPMTAGETANGDATSPTITEKNGSVMLKIPEENETKFTGLSKEELLKVAGTPGWVRARWALLILFWIGWLGMLAAAIVIIVQAPPCKPIPALNWWNLGSMYQVGDVNAFTESPGLAGLEKKIDRLYQMKVKSLVVGPIHVAPVDQAEDLNFQEIASEFGSMSQFKTLVEAMKKKSMSVVLDLTPNYHGADPWYSNMTIPDVGEKLKVALVYWMEKGVDGFQFSGVDHLSSQFPMLWSEIKVIVQNSSTDTKKALIGVTEHASAPVVSDLLNSTGVNLLLSGVLRSSPSAASGSGQAIQQLYSTQDQRQLAWNFGDRVQGHLASLASSTMVKFNQLLLLTLPGIPVFNYGDEIGLEDELDTKFPKMLWAAPDDANKTSQDMKSLFEFFKKASEYRWKERSLLYGDYRPVFGSPKALAYVRSWDQSTRFVAAFNWDSDPVKMALKGEDLQDTAKVLLSTDTRLSADTEVKLAELELGPGQAVLMQYSYRG</sequence>
<gene>
    <name evidence="5" type="primary">slc3a2b</name>
</gene>
<evidence type="ECO:0000256" key="1">
    <source>
        <dbReference type="SAM" id="MobiDB-lite"/>
    </source>
</evidence>
<dbReference type="InterPro" id="IPR042280">
    <property type="entry name" value="SLC3A2"/>
</dbReference>
<feature type="transmembrane region" description="Helical" evidence="2">
    <location>
        <begin position="80"/>
        <end position="102"/>
    </location>
</feature>
<dbReference type="GO" id="GO:0015823">
    <property type="term" value="P:phenylalanine transport"/>
    <property type="evidence" value="ECO:0007669"/>
    <property type="project" value="TreeGrafter"/>
</dbReference>
<name>A0A6J2W292_CHACN</name>
<feature type="compositionally biased region" description="Basic and acidic residues" evidence="1">
    <location>
        <begin position="1"/>
        <end position="21"/>
    </location>
</feature>
<feature type="region of interest" description="Disordered" evidence="1">
    <location>
        <begin position="1"/>
        <end position="42"/>
    </location>
</feature>
<evidence type="ECO:0000256" key="2">
    <source>
        <dbReference type="SAM" id="Phobius"/>
    </source>
</evidence>
<dbReference type="InterPro" id="IPR017853">
    <property type="entry name" value="GH"/>
</dbReference>
<dbReference type="PANTHER" id="PTHR46673">
    <property type="entry name" value="4F2 CELL-SURFACE ANTIGEN HEAVY CHAIN"/>
    <property type="match status" value="1"/>
</dbReference>
<evidence type="ECO:0000313" key="5">
    <source>
        <dbReference type="RefSeq" id="XP_030638338.1"/>
    </source>
</evidence>
<dbReference type="GO" id="GO:0016324">
    <property type="term" value="C:apical plasma membrane"/>
    <property type="evidence" value="ECO:0007669"/>
    <property type="project" value="TreeGrafter"/>
</dbReference>
<dbReference type="AlphaFoldDB" id="A0A6J2W292"/>
<dbReference type="Pfam" id="PF00128">
    <property type="entry name" value="Alpha-amylase"/>
    <property type="match status" value="1"/>
</dbReference>
<dbReference type="GO" id="GO:0015180">
    <property type="term" value="F:L-alanine transmembrane transporter activity"/>
    <property type="evidence" value="ECO:0007669"/>
    <property type="project" value="TreeGrafter"/>
</dbReference>
<dbReference type="Proteomes" id="UP000504632">
    <property type="component" value="Chromosome 8"/>
</dbReference>
<dbReference type="InterPro" id="IPR006047">
    <property type="entry name" value="GH13_cat_dom"/>
</dbReference>
<keyword evidence="2" id="KW-0812">Transmembrane</keyword>